<keyword evidence="3" id="KW-1185">Reference proteome</keyword>
<dbReference type="EMBL" id="JBHLZF010000002">
    <property type="protein sequence ID" value="MFB9898332.1"/>
    <property type="molecule type" value="Genomic_DNA"/>
</dbReference>
<reference evidence="2 3" key="1">
    <citation type="submission" date="2024-09" db="EMBL/GenBank/DDBJ databases">
        <authorList>
            <person name="Sun Q."/>
            <person name="Mori K."/>
        </authorList>
    </citation>
    <scope>NUCLEOTIDE SEQUENCE [LARGE SCALE GENOMIC DNA]</scope>
    <source>
        <strain evidence="2 3">ATCC 51272</strain>
    </source>
</reference>
<proteinExistence type="predicted"/>
<protein>
    <submittedName>
        <fullName evidence="2">Uncharacterized protein</fullName>
    </submittedName>
</protein>
<dbReference type="RefSeq" id="WP_390183263.1">
    <property type="nucleotide sequence ID" value="NZ_JBHLZF010000002.1"/>
</dbReference>
<evidence type="ECO:0000313" key="3">
    <source>
        <dbReference type="Proteomes" id="UP001589688"/>
    </source>
</evidence>
<keyword evidence="1" id="KW-0812">Transmembrane</keyword>
<keyword evidence="1" id="KW-1133">Transmembrane helix</keyword>
<feature type="transmembrane region" description="Helical" evidence="1">
    <location>
        <begin position="36"/>
        <end position="56"/>
    </location>
</feature>
<dbReference type="Proteomes" id="UP001589688">
    <property type="component" value="Unassembled WGS sequence"/>
</dbReference>
<sequence length="180" mass="20832">MNPKSQTMAFGVHRSQGLGTPFFLCFIVSHSWERHFFFILSFPTLGNAIFSLFYHFPPLGTPFFLHFIVSHSWERHFFFILSFPTLGNAIFSSFYRFPLLGTPFFHRFIVSHPWERHFFIGSSFPKPGKWGLVVEWNEGIAVGAGTEAGPYIWNNKQAFLAKTDGFHPFALHVPFFFVTL</sequence>
<organism evidence="2 3">
    <name type="scientific">Hallella seregens ATCC 51272</name>
    <dbReference type="NCBI Taxonomy" id="1336250"/>
    <lineage>
        <taxon>Bacteria</taxon>
        <taxon>Pseudomonadati</taxon>
        <taxon>Bacteroidota</taxon>
        <taxon>Bacteroidia</taxon>
        <taxon>Bacteroidales</taxon>
        <taxon>Prevotellaceae</taxon>
        <taxon>Hallella</taxon>
    </lineage>
</organism>
<name>A0ABV5ZLT8_9BACT</name>
<evidence type="ECO:0000256" key="1">
    <source>
        <dbReference type="SAM" id="Phobius"/>
    </source>
</evidence>
<comment type="caution">
    <text evidence="2">The sequence shown here is derived from an EMBL/GenBank/DDBJ whole genome shotgun (WGS) entry which is preliminary data.</text>
</comment>
<gene>
    <name evidence="2" type="ORF">ACFFK8_11145</name>
</gene>
<accession>A0ABV5ZLT8</accession>
<evidence type="ECO:0000313" key="2">
    <source>
        <dbReference type="EMBL" id="MFB9898332.1"/>
    </source>
</evidence>
<feature type="transmembrane region" description="Helical" evidence="1">
    <location>
        <begin position="76"/>
        <end position="97"/>
    </location>
</feature>
<keyword evidence="1" id="KW-0472">Membrane</keyword>